<protein>
    <submittedName>
        <fullName evidence="2">Uncharacterized protein</fullName>
    </submittedName>
</protein>
<dbReference type="EMBL" id="HG807305">
    <property type="protein sequence ID" value="CDW60684.1"/>
    <property type="molecule type" value="Genomic_DNA"/>
</dbReference>
<keyword evidence="3" id="KW-1185">Reference proteome</keyword>
<reference evidence="2" key="1">
    <citation type="submission" date="2014-01" db="EMBL/GenBank/DDBJ databases">
        <authorList>
            <person name="Aslett M."/>
        </authorList>
    </citation>
    <scope>NUCLEOTIDE SEQUENCE</scope>
</reference>
<dbReference type="OrthoDB" id="6486159at2759"/>
<evidence type="ECO:0000313" key="2">
    <source>
        <dbReference type="EMBL" id="CDW60684.1"/>
    </source>
</evidence>
<evidence type="ECO:0000313" key="3">
    <source>
        <dbReference type="Proteomes" id="UP000030665"/>
    </source>
</evidence>
<organism evidence="2 3">
    <name type="scientific">Trichuris trichiura</name>
    <name type="common">Whipworm</name>
    <name type="synonym">Trichocephalus trichiurus</name>
    <dbReference type="NCBI Taxonomy" id="36087"/>
    <lineage>
        <taxon>Eukaryota</taxon>
        <taxon>Metazoa</taxon>
        <taxon>Ecdysozoa</taxon>
        <taxon>Nematoda</taxon>
        <taxon>Enoplea</taxon>
        <taxon>Dorylaimia</taxon>
        <taxon>Trichinellida</taxon>
        <taxon>Trichuridae</taxon>
        <taxon>Trichuris</taxon>
    </lineage>
</organism>
<gene>
    <name evidence="2" type="ORF">TTRE_0000907501</name>
</gene>
<feature type="compositionally biased region" description="Acidic residues" evidence="1">
    <location>
        <begin position="39"/>
        <end position="54"/>
    </location>
</feature>
<sequence>MRAPSLTLLCQFVIKAWSKVKTETVVKSFRKCSISTPLDDTEDDGLPDSDEDYS</sequence>
<reference evidence="2" key="2">
    <citation type="submission" date="2014-03" db="EMBL/GenBank/DDBJ databases">
        <title>The whipworm genome and dual-species transcriptomics of an intimate host-pathogen interaction.</title>
        <authorList>
            <person name="Foth B.J."/>
            <person name="Tsai I.J."/>
            <person name="Reid A.J."/>
            <person name="Bancroft A.J."/>
            <person name="Nichol S."/>
            <person name="Tracey A."/>
            <person name="Holroyd N."/>
            <person name="Cotton J.A."/>
            <person name="Stanley E.J."/>
            <person name="Zarowiecki M."/>
            <person name="Liu J.Z."/>
            <person name="Huckvale T."/>
            <person name="Cooper P.J."/>
            <person name="Grencis R.K."/>
            <person name="Berriman M."/>
        </authorList>
    </citation>
    <scope>NUCLEOTIDE SEQUENCE [LARGE SCALE GENOMIC DNA]</scope>
</reference>
<evidence type="ECO:0000256" key="1">
    <source>
        <dbReference type="SAM" id="MobiDB-lite"/>
    </source>
</evidence>
<dbReference type="AlphaFoldDB" id="A0A077ZLW4"/>
<feature type="region of interest" description="Disordered" evidence="1">
    <location>
        <begin position="35"/>
        <end position="54"/>
    </location>
</feature>
<dbReference type="Proteomes" id="UP000030665">
    <property type="component" value="Unassembled WGS sequence"/>
</dbReference>
<proteinExistence type="predicted"/>
<name>A0A077ZLW4_TRITR</name>
<accession>A0A077ZLW4</accession>